<dbReference type="Proteomes" id="UP000238034">
    <property type="component" value="Unassembled WGS sequence"/>
</dbReference>
<protein>
    <recommendedName>
        <fullName evidence="3">Beta-glucosidase/6-phospho-beta-glucosidase/beta-galactosidase</fullName>
    </recommendedName>
</protein>
<evidence type="ECO:0008006" key="3">
    <source>
        <dbReference type="Google" id="ProtNLM"/>
    </source>
</evidence>
<gene>
    <name evidence="1" type="ORF">B0I27_10927</name>
</gene>
<keyword evidence="2" id="KW-1185">Reference proteome</keyword>
<organism evidence="1 2">
    <name type="scientific">Arcticibacter pallidicorallinus</name>
    <dbReference type="NCBI Taxonomy" id="1259464"/>
    <lineage>
        <taxon>Bacteria</taxon>
        <taxon>Pseudomonadati</taxon>
        <taxon>Bacteroidota</taxon>
        <taxon>Sphingobacteriia</taxon>
        <taxon>Sphingobacteriales</taxon>
        <taxon>Sphingobacteriaceae</taxon>
        <taxon>Arcticibacter</taxon>
    </lineage>
</organism>
<dbReference type="RefSeq" id="WP_106294311.1">
    <property type="nucleotide sequence ID" value="NZ_PVTH01000009.1"/>
</dbReference>
<evidence type="ECO:0000313" key="2">
    <source>
        <dbReference type="Proteomes" id="UP000238034"/>
    </source>
</evidence>
<comment type="caution">
    <text evidence="1">The sequence shown here is derived from an EMBL/GenBank/DDBJ whole genome shotgun (WGS) entry which is preliminary data.</text>
</comment>
<proteinExistence type="predicted"/>
<dbReference type="InterPro" id="IPR017853">
    <property type="entry name" value="GH"/>
</dbReference>
<dbReference type="SUPFAM" id="SSF51445">
    <property type="entry name" value="(Trans)glycosidases"/>
    <property type="match status" value="1"/>
</dbReference>
<name>A0A2T0TX73_9SPHI</name>
<reference evidence="1 2" key="1">
    <citation type="submission" date="2018-03" db="EMBL/GenBank/DDBJ databases">
        <title>Genomic Encyclopedia of Type Strains, Phase III (KMG-III): the genomes of soil and plant-associated and newly described type strains.</title>
        <authorList>
            <person name="Whitman W."/>
        </authorList>
    </citation>
    <scope>NUCLEOTIDE SEQUENCE [LARGE SCALE GENOMIC DNA]</scope>
    <source>
        <strain evidence="1 2">CGMCC 1.9313</strain>
    </source>
</reference>
<dbReference type="AlphaFoldDB" id="A0A2T0TX73"/>
<evidence type="ECO:0000313" key="1">
    <source>
        <dbReference type="EMBL" id="PRY50306.1"/>
    </source>
</evidence>
<accession>A0A2T0TX73</accession>
<dbReference type="OrthoDB" id="9816564at2"/>
<sequence>MEFKSIDNNPFGSYLMAGFECADLLNLKGERIDFMKITGHLEQLGNDYAMLRDFDIKTVREGLRWSQVEIRPYQYDFSIAGLMIEAAAETGIQQVWDICHFGFPDDLDPFHPHFEERLVSLSLAFARYCLEKTESTKPLILTPINEVSFISWLCADAGETAPYYKNQGWNAKYVLMKAYIAAAKALKALDNRIVILATEPLVNIVPPLNATDEQVFEAAMQHEFQYQAIDMLCGRICPELGGTPELLDVLGLNFYYNNQWVTGFKEFLPWANLEHDERWRPLCDLLSEAYLRYKKPMILSETSHSGQDRPNWFNFVWKELELIPDEIPFWGVCLYPIIDRPDWNDPSYWHGSGLWDNTNLSGTPNRILYQPLATALREKISQKDISYETEDRVYK</sequence>
<dbReference type="EMBL" id="PVTH01000009">
    <property type="protein sequence ID" value="PRY50306.1"/>
    <property type="molecule type" value="Genomic_DNA"/>
</dbReference>
<dbReference type="Gene3D" id="3.20.20.80">
    <property type="entry name" value="Glycosidases"/>
    <property type="match status" value="1"/>
</dbReference>